<protein>
    <submittedName>
        <fullName evidence="1">Uncharacterized protein</fullName>
    </submittedName>
</protein>
<gene>
    <name evidence="1" type="ORF">MILVUS5_LOCUS16286</name>
</gene>
<accession>A0ACB0JU52</accession>
<evidence type="ECO:0000313" key="2">
    <source>
        <dbReference type="Proteomes" id="UP001177021"/>
    </source>
</evidence>
<proteinExistence type="predicted"/>
<dbReference type="EMBL" id="CASHSV030000109">
    <property type="protein sequence ID" value="CAJ2647841.1"/>
    <property type="molecule type" value="Genomic_DNA"/>
</dbReference>
<comment type="caution">
    <text evidence="1">The sequence shown here is derived from an EMBL/GenBank/DDBJ whole genome shotgun (WGS) entry which is preliminary data.</text>
</comment>
<dbReference type="Proteomes" id="UP001177021">
    <property type="component" value="Unassembled WGS sequence"/>
</dbReference>
<sequence length="385" mass="44461">MAMKRDWANLDSLALNVILEKLIEPTDHIWFGSVCKNWHSIANLNHQYNHQFRGNILPMLMIPIENTSPEKRSLYSVLANRVYPFELTMLYKQRCCGSSYGWLATIDEEEVITWVNPFKDVAPIILPWINIYNRYKNYPEFNVHKVTLSADPISSPNDYVVAAIYTTCGSLAFMKAGQKFWTYIDETHHRGFIDVTFYKGLVYAVNRRKTIVSFDLCYSSDPKGNDMKTPNVLLQGGNHETYSPLTYLVKSLEGELWMVRRFLTIDEQGNKGTHSLHVFKFEFDDKGEKLLGLTKLDSLGNNILFVGDNDPVSVSASYFSKYLQKDSIYYSDNYFDDEPVRYPQGPFDLGIYNVKDGRFGIHCPYKAYFKGKAPPIWVVPPFQWS</sequence>
<evidence type="ECO:0000313" key="1">
    <source>
        <dbReference type="EMBL" id="CAJ2647841.1"/>
    </source>
</evidence>
<name>A0ACB0JU52_TRIPR</name>
<keyword evidence="2" id="KW-1185">Reference proteome</keyword>
<reference evidence="1" key="1">
    <citation type="submission" date="2023-10" db="EMBL/GenBank/DDBJ databases">
        <authorList>
            <person name="Rodriguez Cubillos JULIANA M."/>
            <person name="De Vega J."/>
        </authorList>
    </citation>
    <scope>NUCLEOTIDE SEQUENCE</scope>
</reference>
<organism evidence="1 2">
    <name type="scientific">Trifolium pratense</name>
    <name type="common">Red clover</name>
    <dbReference type="NCBI Taxonomy" id="57577"/>
    <lineage>
        <taxon>Eukaryota</taxon>
        <taxon>Viridiplantae</taxon>
        <taxon>Streptophyta</taxon>
        <taxon>Embryophyta</taxon>
        <taxon>Tracheophyta</taxon>
        <taxon>Spermatophyta</taxon>
        <taxon>Magnoliopsida</taxon>
        <taxon>eudicotyledons</taxon>
        <taxon>Gunneridae</taxon>
        <taxon>Pentapetalae</taxon>
        <taxon>rosids</taxon>
        <taxon>fabids</taxon>
        <taxon>Fabales</taxon>
        <taxon>Fabaceae</taxon>
        <taxon>Papilionoideae</taxon>
        <taxon>50 kb inversion clade</taxon>
        <taxon>NPAAA clade</taxon>
        <taxon>Hologalegina</taxon>
        <taxon>IRL clade</taxon>
        <taxon>Trifolieae</taxon>
        <taxon>Trifolium</taxon>
    </lineage>
</organism>